<sequence length="266" mass="28408">MKTQPSPNRYPILFVGAGPGDPDLITVKGQWALSNADLVIYAGSLVPDALLKWTREGAEILNSASLTLERILEAMIQAHASGKRVVRLHTGDPSLYGAIHEQMVGLRKQGVPCEVIPGVSAAFAAAAALGIEFTLPEITQTLILTRMAGKTPVPEAESLDKLAAHGASLVIYLSIGQISEMERILSDAYGPSAPCVIAYRVSHPDQRLIRTTVSELKRTVSEAGIQRQALVLIGKAIESMNAGDVPASRLYDACFSHGFRKAEPSS</sequence>
<dbReference type="Pfam" id="PF00590">
    <property type="entry name" value="TP_methylase"/>
    <property type="match status" value="1"/>
</dbReference>
<dbReference type="Gene3D" id="3.40.1010.10">
    <property type="entry name" value="Cobalt-precorrin-4 Transmethylase, Domain 1"/>
    <property type="match status" value="1"/>
</dbReference>
<dbReference type="InterPro" id="IPR014776">
    <property type="entry name" value="4pyrrole_Mease_sub2"/>
</dbReference>
<evidence type="ECO:0000256" key="3">
    <source>
        <dbReference type="ARBA" id="ARBA00022573"/>
    </source>
</evidence>
<accession>A0A7C4VQE6</accession>
<evidence type="ECO:0000256" key="7">
    <source>
        <dbReference type="RuleBase" id="RU003960"/>
    </source>
</evidence>
<dbReference type="Gene3D" id="3.30.950.10">
    <property type="entry name" value="Methyltransferase, Cobalt-precorrin-4 Transmethylase, Domain 2"/>
    <property type="match status" value="1"/>
</dbReference>
<dbReference type="CDD" id="cd11641">
    <property type="entry name" value="Precorrin-4_C11-MT"/>
    <property type="match status" value="1"/>
</dbReference>
<dbReference type="NCBIfam" id="TIGR01465">
    <property type="entry name" value="cobM_cbiF"/>
    <property type="match status" value="1"/>
</dbReference>
<protein>
    <submittedName>
        <fullName evidence="9">Precorrin-4 C(11)-methyltransferase</fullName>
        <ecNumber evidence="9">2.1.1.133</ecNumber>
    </submittedName>
</protein>
<evidence type="ECO:0000256" key="1">
    <source>
        <dbReference type="ARBA" id="ARBA00004953"/>
    </source>
</evidence>
<dbReference type="EC" id="2.1.1.133" evidence="9"/>
<evidence type="ECO:0000259" key="8">
    <source>
        <dbReference type="Pfam" id="PF00590"/>
    </source>
</evidence>
<reference evidence="9" key="1">
    <citation type="journal article" date="2020" name="mSystems">
        <title>Genome- and Community-Level Interaction Insights into Carbon Utilization and Element Cycling Functions of Hydrothermarchaeota in Hydrothermal Sediment.</title>
        <authorList>
            <person name="Zhou Z."/>
            <person name="Liu Y."/>
            <person name="Xu W."/>
            <person name="Pan J."/>
            <person name="Luo Z.H."/>
            <person name="Li M."/>
        </authorList>
    </citation>
    <scope>NUCLEOTIDE SEQUENCE [LARGE SCALE GENOMIC DNA]</scope>
    <source>
        <strain evidence="9">SpSt-477</strain>
    </source>
</reference>
<evidence type="ECO:0000256" key="5">
    <source>
        <dbReference type="ARBA" id="ARBA00022679"/>
    </source>
</evidence>
<comment type="similarity">
    <text evidence="2 7">Belongs to the precorrin methyltransferase family.</text>
</comment>
<dbReference type="GO" id="GO:0032259">
    <property type="term" value="P:methylation"/>
    <property type="evidence" value="ECO:0007669"/>
    <property type="project" value="UniProtKB-KW"/>
</dbReference>
<dbReference type="PROSITE" id="PS00840">
    <property type="entry name" value="SUMT_2"/>
    <property type="match status" value="1"/>
</dbReference>
<organism evidence="9">
    <name type="scientific">Desulfatirhabdium butyrativorans</name>
    <dbReference type="NCBI Taxonomy" id="340467"/>
    <lineage>
        <taxon>Bacteria</taxon>
        <taxon>Pseudomonadati</taxon>
        <taxon>Thermodesulfobacteriota</taxon>
        <taxon>Desulfobacteria</taxon>
        <taxon>Desulfobacterales</taxon>
        <taxon>Desulfatirhabdiaceae</taxon>
        <taxon>Desulfatirhabdium</taxon>
    </lineage>
</organism>
<dbReference type="SUPFAM" id="SSF53790">
    <property type="entry name" value="Tetrapyrrole methylase"/>
    <property type="match status" value="1"/>
</dbReference>
<dbReference type="InterPro" id="IPR006362">
    <property type="entry name" value="Cbl_synth_CobM/CibF"/>
</dbReference>
<proteinExistence type="inferred from homology"/>
<keyword evidence="6" id="KW-0949">S-adenosyl-L-methionine</keyword>
<keyword evidence="5 7" id="KW-0808">Transferase</keyword>
<keyword evidence="4 7" id="KW-0489">Methyltransferase</keyword>
<dbReference type="EMBL" id="DSUH01000243">
    <property type="protein sequence ID" value="HGU33270.1"/>
    <property type="molecule type" value="Genomic_DNA"/>
</dbReference>
<dbReference type="GO" id="GO:0009236">
    <property type="term" value="P:cobalamin biosynthetic process"/>
    <property type="evidence" value="ECO:0007669"/>
    <property type="project" value="UniProtKB-UniPathway"/>
</dbReference>
<dbReference type="GO" id="GO:0046026">
    <property type="term" value="F:precorrin-4 C11-methyltransferase activity"/>
    <property type="evidence" value="ECO:0007669"/>
    <property type="project" value="UniProtKB-EC"/>
</dbReference>
<dbReference type="InterPro" id="IPR035996">
    <property type="entry name" value="4pyrrol_Methylase_sf"/>
</dbReference>
<dbReference type="InterPro" id="IPR000878">
    <property type="entry name" value="4pyrrol_Mease"/>
</dbReference>
<dbReference type="InterPro" id="IPR003043">
    <property type="entry name" value="Uropor_MeTrfase_CS"/>
</dbReference>
<evidence type="ECO:0000313" key="9">
    <source>
        <dbReference type="EMBL" id="HGU33270.1"/>
    </source>
</evidence>
<feature type="domain" description="Tetrapyrrole methylase" evidence="8">
    <location>
        <begin position="12"/>
        <end position="216"/>
    </location>
</feature>
<evidence type="ECO:0000256" key="4">
    <source>
        <dbReference type="ARBA" id="ARBA00022603"/>
    </source>
</evidence>
<name>A0A7C4VQE6_9BACT</name>
<evidence type="ECO:0000256" key="2">
    <source>
        <dbReference type="ARBA" id="ARBA00005879"/>
    </source>
</evidence>
<comment type="pathway">
    <text evidence="1">Cofactor biosynthesis; adenosylcobalamin biosynthesis.</text>
</comment>
<dbReference type="UniPathway" id="UPA00148"/>
<dbReference type="InterPro" id="IPR014777">
    <property type="entry name" value="4pyrrole_Mease_sub1"/>
</dbReference>
<dbReference type="PANTHER" id="PTHR45790:SF4">
    <property type="entry name" value="COBALT-PRECORRIN-4 C(11)-METHYLTRANSFERASE"/>
    <property type="match status" value="1"/>
</dbReference>
<dbReference type="AlphaFoldDB" id="A0A7C4VQE6"/>
<comment type="caution">
    <text evidence="9">The sequence shown here is derived from an EMBL/GenBank/DDBJ whole genome shotgun (WGS) entry which is preliminary data.</text>
</comment>
<dbReference type="PROSITE" id="PS00839">
    <property type="entry name" value="SUMT_1"/>
    <property type="match status" value="1"/>
</dbReference>
<dbReference type="PANTHER" id="PTHR45790">
    <property type="entry name" value="SIROHEME SYNTHASE-RELATED"/>
    <property type="match status" value="1"/>
</dbReference>
<keyword evidence="3" id="KW-0169">Cobalamin biosynthesis</keyword>
<evidence type="ECO:0000256" key="6">
    <source>
        <dbReference type="ARBA" id="ARBA00022691"/>
    </source>
</evidence>
<dbReference type="InterPro" id="IPR050161">
    <property type="entry name" value="Siro_Cobalamin_biosynth"/>
</dbReference>
<gene>
    <name evidence="9" type="primary">cobM</name>
    <name evidence="9" type="ORF">ENS29_10500</name>
</gene>